<organism evidence="3 4">
    <name type="scientific">Natronobacterium texcoconense</name>
    <dbReference type="NCBI Taxonomy" id="1095778"/>
    <lineage>
        <taxon>Archaea</taxon>
        <taxon>Methanobacteriati</taxon>
        <taxon>Methanobacteriota</taxon>
        <taxon>Stenosarchaea group</taxon>
        <taxon>Halobacteria</taxon>
        <taxon>Halobacteriales</taxon>
        <taxon>Natrialbaceae</taxon>
        <taxon>Natronobacterium</taxon>
    </lineage>
</organism>
<dbReference type="Pfam" id="PF26514">
    <property type="entry name" value="DUF8173"/>
    <property type="match status" value="1"/>
</dbReference>
<gene>
    <name evidence="3" type="ORF">SAMN04489842_2904</name>
</gene>
<feature type="transmembrane region" description="Helical" evidence="1">
    <location>
        <begin position="91"/>
        <end position="118"/>
    </location>
</feature>
<protein>
    <recommendedName>
        <fullName evidence="2">DUF8173 domain-containing protein</fullName>
    </recommendedName>
</protein>
<keyword evidence="4" id="KW-1185">Reference proteome</keyword>
<evidence type="ECO:0000313" key="4">
    <source>
        <dbReference type="Proteomes" id="UP000198848"/>
    </source>
</evidence>
<dbReference type="RefSeq" id="WP_244510254.1">
    <property type="nucleotide sequence ID" value="NZ_FNLC01000003.1"/>
</dbReference>
<dbReference type="InterPro" id="IPR058486">
    <property type="entry name" value="DUF8173"/>
</dbReference>
<keyword evidence="1" id="KW-0812">Transmembrane</keyword>
<feature type="transmembrane region" description="Helical" evidence="1">
    <location>
        <begin position="167"/>
        <end position="194"/>
    </location>
</feature>
<reference evidence="4" key="1">
    <citation type="submission" date="2016-10" db="EMBL/GenBank/DDBJ databases">
        <authorList>
            <person name="Varghese N."/>
            <person name="Submissions S."/>
        </authorList>
    </citation>
    <scope>NUCLEOTIDE SEQUENCE [LARGE SCALE GENOMIC DNA]</scope>
    <source>
        <strain evidence="4">DSM 24767</strain>
    </source>
</reference>
<dbReference type="EMBL" id="FNLC01000003">
    <property type="protein sequence ID" value="SDR26888.1"/>
    <property type="molecule type" value="Genomic_DNA"/>
</dbReference>
<evidence type="ECO:0000259" key="2">
    <source>
        <dbReference type="Pfam" id="PF26514"/>
    </source>
</evidence>
<dbReference type="AlphaFoldDB" id="A0A1H1HP64"/>
<dbReference type="Proteomes" id="UP000198848">
    <property type="component" value="Unassembled WGS sequence"/>
</dbReference>
<sequence>MFGPLRHALVSVLVLLTLIPTTVLAQAEPEPVSPEAGLAALAVLAVVMYVVYVAFSIAFGLIVLVVSEVIRSGSYVRAIEQRSFDRPIRSVALGFGSIVIGFVGIFFLMFVVLILVELGVPEPIVLLLMIAFFAGVLFLYVGSTIGTIVVGSYLLRKIRGGEANLWLALVVGALVVNIPLVNFVLGFLVLFLGIGAMVDHWSSTNRGDSSGPRSQQPIEG</sequence>
<dbReference type="STRING" id="1095778.SAMN04489842_2904"/>
<proteinExistence type="predicted"/>
<feature type="transmembrane region" description="Helical" evidence="1">
    <location>
        <begin position="37"/>
        <end position="70"/>
    </location>
</feature>
<keyword evidence="1" id="KW-0472">Membrane</keyword>
<evidence type="ECO:0000313" key="3">
    <source>
        <dbReference type="EMBL" id="SDR26888.1"/>
    </source>
</evidence>
<accession>A0A1H1HP64</accession>
<evidence type="ECO:0000256" key="1">
    <source>
        <dbReference type="SAM" id="Phobius"/>
    </source>
</evidence>
<name>A0A1H1HP64_NATTX</name>
<keyword evidence="1" id="KW-1133">Transmembrane helix</keyword>
<feature type="domain" description="DUF8173" evidence="2">
    <location>
        <begin position="6"/>
        <end position="202"/>
    </location>
</feature>
<feature type="transmembrane region" description="Helical" evidence="1">
    <location>
        <begin position="124"/>
        <end position="155"/>
    </location>
</feature>